<dbReference type="AlphaFoldDB" id="X6LIF4"/>
<feature type="non-terminal residue" evidence="2">
    <location>
        <position position="155"/>
    </location>
</feature>
<feature type="compositionally biased region" description="Polar residues" evidence="1">
    <location>
        <begin position="52"/>
        <end position="67"/>
    </location>
</feature>
<evidence type="ECO:0000313" key="3">
    <source>
        <dbReference type="Proteomes" id="UP000023152"/>
    </source>
</evidence>
<gene>
    <name evidence="2" type="ORF">RFI_36071</name>
</gene>
<feature type="compositionally biased region" description="Basic and acidic residues" evidence="1">
    <location>
        <begin position="8"/>
        <end position="19"/>
    </location>
</feature>
<comment type="caution">
    <text evidence="2">The sequence shown here is derived from an EMBL/GenBank/DDBJ whole genome shotgun (WGS) entry which is preliminary data.</text>
</comment>
<sequence length="155" mass="17757">MFEDDIELSQRRDSNEKIDMATNNEEEEEKLNETQIENEHRNRPEDPAVDANKTNQKQKTIDTSEPPQIQKALEGNAVIRTEATDNGLAVAVLQQTLKVTPIEYVSPLLQVDAECVATIQQKYQAKLTATFAHSQNWSCDLFWDISFLELNYIMK</sequence>
<evidence type="ECO:0000256" key="1">
    <source>
        <dbReference type="SAM" id="MobiDB-lite"/>
    </source>
</evidence>
<keyword evidence="3" id="KW-1185">Reference proteome</keyword>
<proteinExistence type="predicted"/>
<dbReference type="Proteomes" id="UP000023152">
    <property type="component" value="Unassembled WGS sequence"/>
</dbReference>
<accession>X6LIF4</accession>
<organism evidence="2 3">
    <name type="scientific">Reticulomyxa filosa</name>
    <dbReference type="NCBI Taxonomy" id="46433"/>
    <lineage>
        <taxon>Eukaryota</taxon>
        <taxon>Sar</taxon>
        <taxon>Rhizaria</taxon>
        <taxon>Retaria</taxon>
        <taxon>Foraminifera</taxon>
        <taxon>Monothalamids</taxon>
        <taxon>Reticulomyxidae</taxon>
        <taxon>Reticulomyxa</taxon>
    </lineage>
</organism>
<feature type="compositionally biased region" description="Basic and acidic residues" evidence="1">
    <location>
        <begin position="37"/>
        <end position="46"/>
    </location>
</feature>
<reference evidence="2 3" key="1">
    <citation type="journal article" date="2013" name="Curr. Biol.">
        <title>The Genome of the Foraminiferan Reticulomyxa filosa.</title>
        <authorList>
            <person name="Glockner G."/>
            <person name="Hulsmann N."/>
            <person name="Schleicher M."/>
            <person name="Noegel A.A."/>
            <person name="Eichinger L."/>
            <person name="Gallinger C."/>
            <person name="Pawlowski J."/>
            <person name="Sierra R."/>
            <person name="Euteneuer U."/>
            <person name="Pillet L."/>
            <person name="Moustafa A."/>
            <person name="Platzer M."/>
            <person name="Groth M."/>
            <person name="Szafranski K."/>
            <person name="Schliwa M."/>
        </authorList>
    </citation>
    <scope>NUCLEOTIDE SEQUENCE [LARGE SCALE GENOMIC DNA]</scope>
</reference>
<dbReference type="EMBL" id="ASPP01038483">
    <property type="protein sequence ID" value="ETO01369.1"/>
    <property type="molecule type" value="Genomic_DNA"/>
</dbReference>
<evidence type="ECO:0000313" key="2">
    <source>
        <dbReference type="EMBL" id="ETO01369.1"/>
    </source>
</evidence>
<name>X6LIF4_RETFI</name>
<feature type="region of interest" description="Disordered" evidence="1">
    <location>
        <begin position="1"/>
        <end position="67"/>
    </location>
</feature>
<protein>
    <submittedName>
        <fullName evidence="2">Uncharacterized protein</fullName>
    </submittedName>
</protein>